<keyword evidence="5" id="KW-0521">NADP</keyword>
<dbReference type="SMART" id="SM00822">
    <property type="entry name" value="PKS_KR"/>
    <property type="match status" value="1"/>
</dbReference>
<dbReference type="InterPro" id="IPR057326">
    <property type="entry name" value="KR_dom"/>
</dbReference>
<organism evidence="10">
    <name type="scientific">marine metagenome</name>
    <dbReference type="NCBI Taxonomy" id="408172"/>
    <lineage>
        <taxon>unclassified sequences</taxon>
        <taxon>metagenomes</taxon>
        <taxon>ecological metagenomes</taxon>
    </lineage>
</organism>
<dbReference type="InterPro" id="IPR002347">
    <property type="entry name" value="SDR_fam"/>
</dbReference>
<dbReference type="GO" id="GO:0051287">
    <property type="term" value="F:NAD binding"/>
    <property type="evidence" value="ECO:0007669"/>
    <property type="project" value="InterPro"/>
</dbReference>
<feature type="domain" description="Ketoreductase" evidence="9">
    <location>
        <begin position="4"/>
        <end position="179"/>
    </location>
</feature>
<dbReference type="InterPro" id="IPR020904">
    <property type="entry name" value="Sc_DH/Rdtase_CS"/>
</dbReference>
<dbReference type="PROSITE" id="PS00061">
    <property type="entry name" value="ADH_SHORT"/>
    <property type="match status" value="1"/>
</dbReference>
<dbReference type="NCBIfam" id="NF009466">
    <property type="entry name" value="PRK12826.1-2"/>
    <property type="match status" value="1"/>
</dbReference>
<evidence type="ECO:0000259" key="9">
    <source>
        <dbReference type="SMART" id="SM00822"/>
    </source>
</evidence>
<keyword evidence="7" id="KW-0443">Lipid metabolism</keyword>
<comment type="pathway">
    <text evidence="1">Lipid metabolism; fatty acid biosynthesis.</text>
</comment>
<dbReference type="CDD" id="cd05333">
    <property type="entry name" value="BKR_SDR_c"/>
    <property type="match status" value="1"/>
</dbReference>
<evidence type="ECO:0000256" key="5">
    <source>
        <dbReference type="ARBA" id="ARBA00022857"/>
    </source>
</evidence>
<reference evidence="10" key="1">
    <citation type="submission" date="2018-05" db="EMBL/GenBank/DDBJ databases">
        <authorList>
            <person name="Lanie J.A."/>
            <person name="Ng W.-L."/>
            <person name="Kazmierczak K.M."/>
            <person name="Andrzejewski T.M."/>
            <person name="Davidsen T.M."/>
            <person name="Wayne K.J."/>
            <person name="Tettelin H."/>
            <person name="Glass J.I."/>
            <person name="Rusch D."/>
            <person name="Podicherti R."/>
            <person name="Tsui H.-C.T."/>
            <person name="Winkler M.E."/>
        </authorList>
    </citation>
    <scope>NUCLEOTIDE SEQUENCE</scope>
</reference>
<keyword evidence="6" id="KW-0560">Oxidoreductase</keyword>
<dbReference type="PANTHER" id="PTHR42879">
    <property type="entry name" value="3-OXOACYL-(ACYL-CARRIER-PROTEIN) REDUCTASE"/>
    <property type="match status" value="1"/>
</dbReference>
<protein>
    <recommendedName>
        <fullName evidence="9">Ketoreductase domain-containing protein</fullName>
    </recommendedName>
</protein>
<keyword evidence="3" id="KW-0444">Lipid biosynthesis</keyword>
<dbReference type="GO" id="GO:0006633">
    <property type="term" value="P:fatty acid biosynthetic process"/>
    <property type="evidence" value="ECO:0007669"/>
    <property type="project" value="UniProtKB-KW"/>
</dbReference>
<dbReference type="SUPFAM" id="SSF51735">
    <property type="entry name" value="NAD(P)-binding Rossmann-fold domains"/>
    <property type="match status" value="1"/>
</dbReference>
<dbReference type="Pfam" id="PF13561">
    <property type="entry name" value="adh_short_C2"/>
    <property type="match status" value="1"/>
</dbReference>
<dbReference type="GO" id="GO:0004316">
    <property type="term" value="F:3-oxoacyl-[acyl-carrier-protein] reductase (NADPH) activity"/>
    <property type="evidence" value="ECO:0007669"/>
    <property type="project" value="InterPro"/>
</dbReference>
<keyword evidence="8" id="KW-0275">Fatty acid biosynthesis</keyword>
<accession>A0A382G912</accession>
<evidence type="ECO:0000256" key="4">
    <source>
        <dbReference type="ARBA" id="ARBA00022832"/>
    </source>
</evidence>
<evidence type="ECO:0000256" key="8">
    <source>
        <dbReference type="ARBA" id="ARBA00023160"/>
    </source>
</evidence>
<gene>
    <name evidence="10" type="ORF">METZ01_LOCUS224592</name>
</gene>
<comment type="similarity">
    <text evidence="2">Belongs to the short-chain dehydrogenases/reductases (SDR) family.</text>
</comment>
<dbReference type="PANTHER" id="PTHR42879:SF2">
    <property type="entry name" value="3-OXOACYL-[ACYL-CARRIER-PROTEIN] REDUCTASE FABG"/>
    <property type="match status" value="1"/>
</dbReference>
<dbReference type="EMBL" id="UINC01054256">
    <property type="protein sequence ID" value="SVB71738.1"/>
    <property type="molecule type" value="Genomic_DNA"/>
</dbReference>
<dbReference type="NCBIfam" id="TIGR01830">
    <property type="entry name" value="3oxo_ACP_reduc"/>
    <property type="match status" value="1"/>
</dbReference>
<name>A0A382G912_9ZZZZ</name>
<evidence type="ECO:0000256" key="6">
    <source>
        <dbReference type="ARBA" id="ARBA00023002"/>
    </source>
</evidence>
<proteinExistence type="inferred from homology"/>
<evidence type="ECO:0000256" key="2">
    <source>
        <dbReference type="ARBA" id="ARBA00006484"/>
    </source>
</evidence>
<dbReference type="AlphaFoldDB" id="A0A382G912"/>
<dbReference type="InterPro" id="IPR036291">
    <property type="entry name" value="NAD(P)-bd_dom_sf"/>
</dbReference>
<dbReference type="PRINTS" id="PR00080">
    <property type="entry name" value="SDRFAMILY"/>
</dbReference>
<evidence type="ECO:0000256" key="3">
    <source>
        <dbReference type="ARBA" id="ARBA00022516"/>
    </source>
</evidence>
<evidence type="ECO:0000256" key="7">
    <source>
        <dbReference type="ARBA" id="ARBA00023098"/>
    </source>
</evidence>
<dbReference type="InterPro" id="IPR050259">
    <property type="entry name" value="SDR"/>
</dbReference>
<keyword evidence="4" id="KW-0276">Fatty acid metabolism</keyword>
<sequence>MSDKTALVTGASRGIGRAIAEKLDESGYKVLGTATTDAGAAGISENLPNGTGLILNLSDTDSIEALFDKIKSSHEEPLVLVNNAGVTRDNIALRMKDDEWDYVITTNLSALFRITKHCLRAMTKARWGRIVNLTSVVGAMGNPGQSNYAAAKAGIVGYSKSLAQELGSRGITVNSIAPGLIGTDMTDALSDEQRKLMLARIPAGRLGEAAEVADLAAFLVSDRAGYITGETIHINGGMYMS</sequence>
<dbReference type="FunFam" id="3.40.50.720:FF:000037">
    <property type="entry name" value="3-oxoacyl-[acyl-carrier-protein] reductase FabG"/>
    <property type="match status" value="1"/>
</dbReference>
<dbReference type="InterPro" id="IPR011284">
    <property type="entry name" value="3oxo_ACP_reduc"/>
</dbReference>
<evidence type="ECO:0000256" key="1">
    <source>
        <dbReference type="ARBA" id="ARBA00005194"/>
    </source>
</evidence>
<dbReference type="NCBIfam" id="NF004197">
    <property type="entry name" value="PRK05653.1-1"/>
    <property type="match status" value="1"/>
</dbReference>
<dbReference type="Gene3D" id="3.40.50.720">
    <property type="entry name" value="NAD(P)-binding Rossmann-like Domain"/>
    <property type="match status" value="1"/>
</dbReference>
<dbReference type="PRINTS" id="PR00081">
    <property type="entry name" value="GDHRDH"/>
</dbReference>
<evidence type="ECO:0000313" key="10">
    <source>
        <dbReference type="EMBL" id="SVB71738.1"/>
    </source>
</evidence>